<dbReference type="EMBL" id="CAJVPK010008661">
    <property type="protein sequence ID" value="CAG8662356.1"/>
    <property type="molecule type" value="Genomic_DNA"/>
</dbReference>
<comment type="caution">
    <text evidence="1">The sequence shown here is derived from an EMBL/GenBank/DDBJ whole genome shotgun (WGS) entry which is preliminary data.</text>
</comment>
<feature type="non-terminal residue" evidence="1">
    <location>
        <position position="63"/>
    </location>
</feature>
<feature type="non-terminal residue" evidence="1">
    <location>
        <position position="1"/>
    </location>
</feature>
<dbReference type="OrthoDB" id="27109at2759"/>
<organism evidence="1 2">
    <name type="scientific">Diversispora eburnea</name>
    <dbReference type="NCBI Taxonomy" id="1213867"/>
    <lineage>
        <taxon>Eukaryota</taxon>
        <taxon>Fungi</taxon>
        <taxon>Fungi incertae sedis</taxon>
        <taxon>Mucoromycota</taxon>
        <taxon>Glomeromycotina</taxon>
        <taxon>Glomeromycetes</taxon>
        <taxon>Diversisporales</taxon>
        <taxon>Diversisporaceae</taxon>
        <taxon>Diversispora</taxon>
    </lineage>
</organism>
<reference evidence="1" key="1">
    <citation type="submission" date="2021-06" db="EMBL/GenBank/DDBJ databases">
        <authorList>
            <person name="Kallberg Y."/>
            <person name="Tangrot J."/>
            <person name="Rosling A."/>
        </authorList>
    </citation>
    <scope>NUCLEOTIDE SEQUENCE</scope>
    <source>
        <strain evidence="1">AZ414A</strain>
    </source>
</reference>
<accession>A0A9N9H7D9</accession>
<gene>
    <name evidence="1" type="ORF">DEBURN_LOCUS11803</name>
</gene>
<dbReference type="AlphaFoldDB" id="A0A9N9H7D9"/>
<keyword evidence="2" id="KW-1185">Reference proteome</keyword>
<evidence type="ECO:0000313" key="1">
    <source>
        <dbReference type="EMBL" id="CAG8662356.1"/>
    </source>
</evidence>
<evidence type="ECO:0000313" key="2">
    <source>
        <dbReference type="Proteomes" id="UP000789706"/>
    </source>
</evidence>
<name>A0A9N9H7D9_9GLOM</name>
<sequence>VIRNHDRFASIIIKCYPDANITLEFSKDDLLNYFSNLARIPKTALYLISQDKSGISLEESRDF</sequence>
<protein>
    <submittedName>
        <fullName evidence="1">9584_t:CDS:1</fullName>
    </submittedName>
</protein>
<dbReference type="Proteomes" id="UP000789706">
    <property type="component" value="Unassembled WGS sequence"/>
</dbReference>
<proteinExistence type="predicted"/>